<proteinExistence type="predicted"/>
<evidence type="ECO:0000313" key="2">
    <source>
        <dbReference type="EMBL" id="PQJ10407.1"/>
    </source>
</evidence>
<evidence type="ECO:0000259" key="1">
    <source>
        <dbReference type="Pfam" id="PF18962"/>
    </source>
</evidence>
<dbReference type="InterPro" id="IPR026444">
    <property type="entry name" value="Secre_tail"/>
</dbReference>
<reference evidence="2 3" key="1">
    <citation type="submission" date="2018-01" db="EMBL/GenBank/DDBJ databases">
        <title>A novel member of the phylum Bacteroidetes isolated from glacier ice.</title>
        <authorList>
            <person name="Liu Q."/>
            <person name="Xin Y.-H."/>
        </authorList>
    </citation>
    <scope>NUCLEOTIDE SEQUENCE [LARGE SCALE GENOMIC DNA]</scope>
    <source>
        <strain evidence="2 3">RB1R16</strain>
    </source>
</reference>
<dbReference type="NCBIfam" id="TIGR04183">
    <property type="entry name" value="Por_Secre_tail"/>
    <property type="match status" value="1"/>
</dbReference>
<dbReference type="RefSeq" id="WP_105039135.1">
    <property type="nucleotide sequence ID" value="NZ_PPSL01000003.1"/>
</dbReference>
<keyword evidence="3" id="KW-1185">Reference proteome</keyword>
<organism evidence="2 3">
    <name type="scientific">Flavipsychrobacter stenotrophus</name>
    <dbReference type="NCBI Taxonomy" id="2077091"/>
    <lineage>
        <taxon>Bacteria</taxon>
        <taxon>Pseudomonadati</taxon>
        <taxon>Bacteroidota</taxon>
        <taxon>Chitinophagia</taxon>
        <taxon>Chitinophagales</taxon>
        <taxon>Chitinophagaceae</taxon>
        <taxon>Flavipsychrobacter</taxon>
    </lineage>
</organism>
<dbReference type="Gene3D" id="2.60.40.4060">
    <property type="entry name" value="Reeler domain"/>
    <property type="match status" value="1"/>
</dbReference>
<gene>
    <name evidence="2" type="ORF">CJD36_010540</name>
</gene>
<evidence type="ECO:0000313" key="3">
    <source>
        <dbReference type="Proteomes" id="UP000239872"/>
    </source>
</evidence>
<feature type="domain" description="Secretion system C-terminal sorting" evidence="1">
    <location>
        <begin position="214"/>
        <end position="279"/>
    </location>
</feature>
<dbReference type="EMBL" id="PPSL01000003">
    <property type="protein sequence ID" value="PQJ10407.1"/>
    <property type="molecule type" value="Genomic_DNA"/>
</dbReference>
<sequence>MKKRALLLPLAGIFLYVTLSSYASGYGSNRTGSHGSTVGCGSCHGSTASGIAVTFELDSAGTPVTRYKPGMSYTLKMTGTNNTTATNLNGFGCQLSVISGSGTSSVNAGTMSGAPASTGFNAGTGGINFLEHSSRIAATTGGGAVGSTYVISVSWTAPAAGTGTVKAYGLINAVNCNGNDGGGDYWNSANTSFTELPAGANVSVANVTLSDLNVYPNPVNNILNISGYQGAIAIFDVNGKVVATENATNANTMINTSAWAAGMYMVTLQNNGIVTTRTIVKN</sequence>
<protein>
    <recommendedName>
        <fullName evidence="1">Secretion system C-terminal sorting domain-containing protein</fullName>
    </recommendedName>
</protein>
<dbReference type="Proteomes" id="UP000239872">
    <property type="component" value="Unassembled WGS sequence"/>
</dbReference>
<accession>A0A2S7SUV4</accession>
<dbReference type="Pfam" id="PF18962">
    <property type="entry name" value="Por_Secre_tail"/>
    <property type="match status" value="1"/>
</dbReference>
<comment type="caution">
    <text evidence="2">The sequence shown here is derived from an EMBL/GenBank/DDBJ whole genome shotgun (WGS) entry which is preliminary data.</text>
</comment>
<dbReference type="AlphaFoldDB" id="A0A2S7SUV4"/>
<name>A0A2S7SUV4_9BACT</name>
<dbReference type="InterPro" id="IPR042307">
    <property type="entry name" value="Reeler_sf"/>
</dbReference>
<dbReference type="OrthoDB" id="1493438at2"/>